<name>A0A7R7WGY3_ASPKA</name>
<dbReference type="RefSeq" id="XP_041546252.1">
    <property type="nucleotide sequence ID" value="XM_041692915.1"/>
</dbReference>
<dbReference type="Proteomes" id="UP000661280">
    <property type="component" value="Chromosome 6"/>
</dbReference>
<dbReference type="EMBL" id="AP024430">
    <property type="protein sequence ID" value="BCS02490.1"/>
    <property type="molecule type" value="Genomic_DNA"/>
</dbReference>
<dbReference type="KEGG" id="aluc:AKAW2_60754A"/>
<accession>A0A7R7WGY3</accession>
<gene>
    <name evidence="1" type="ORF">AKAW2_60754A</name>
</gene>
<evidence type="ECO:0000313" key="2">
    <source>
        <dbReference type="Proteomes" id="UP000661280"/>
    </source>
</evidence>
<protein>
    <submittedName>
        <fullName evidence="1">Uncharacterized protein</fullName>
    </submittedName>
</protein>
<dbReference type="AlphaFoldDB" id="A0A7R7WGY3"/>
<organism evidence="1 2">
    <name type="scientific">Aspergillus kawachii</name>
    <name type="common">White koji mold</name>
    <name type="synonym">Aspergillus awamori var. kawachi</name>
    <dbReference type="NCBI Taxonomy" id="1069201"/>
    <lineage>
        <taxon>Eukaryota</taxon>
        <taxon>Fungi</taxon>
        <taxon>Dikarya</taxon>
        <taxon>Ascomycota</taxon>
        <taxon>Pezizomycotina</taxon>
        <taxon>Eurotiomycetes</taxon>
        <taxon>Eurotiomycetidae</taxon>
        <taxon>Eurotiales</taxon>
        <taxon>Aspergillaceae</taxon>
        <taxon>Aspergillus</taxon>
        <taxon>Aspergillus subgen. Circumdati</taxon>
    </lineage>
</organism>
<reference evidence="1" key="1">
    <citation type="submission" date="2021-01" db="EMBL/GenBank/DDBJ databases">
        <authorList>
            <consortium name="Aspergillus luchuensis mut. kawachii IFO 4304 genome sequencing consortium"/>
            <person name="Kazuki M."/>
            <person name="Futagami T."/>
        </authorList>
    </citation>
    <scope>NUCLEOTIDE SEQUENCE</scope>
    <source>
        <strain evidence="1">IFO 4308</strain>
    </source>
</reference>
<keyword evidence="2" id="KW-1185">Reference proteome</keyword>
<reference evidence="1" key="2">
    <citation type="submission" date="2021-02" db="EMBL/GenBank/DDBJ databases">
        <title>Aspergillus luchuensis mut. kawachii IFO 4304 genome sequence.</title>
        <authorList>
            <person name="Mori K."/>
            <person name="Kadooka C."/>
            <person name="Goto M."/>
            <person name="Futagami T."/>
        </authorList>
    </citation>
    <scope>NUCLEOTIDE SEQUENCE</scope>
    <source>
        <strain evidence="1">IFO 4308</strain>
    </source>
</reference>
<evidence type="ECO:0000313" key="1">
    <source>
        <dbReference type="EMBL" id="BCS02490.1"/>
    </source>
</evidence>
<sequence length="105" mass="12030">MMVMVVVEYVATARYQFDQHASIIEYGFSNDIWKAAKPYLKDSMKKNQISVSSLSSWGMAHGDDYWMWQCSSFGGHYSGYGCYADPRENYLRLSSLREAKASLLC</sequence>
<dbReference type="GeneID" id="64963811"/>
<proteinExistence type="predicted"/>